<dbReference type="RefSeq" id="WP_013178443.1">
    <property type="nucleotide sequence ID" value="NC_014221.1"/>
</dbReference>
<dbReference type="HOGENOM" id="CLU_2511732_0_0_0"/>
<evidence type="ECO:0000313" key="1">
    <source>
        <dbReference type="EMBL" id="ADI15078.1"/>
    </source>
</evidence>
<reference evidence="1 2" key="2">
    <citation type="journal article" date="2011" name="Stand. Genomic Sci.">
        <title>Complete genome sequence of Truepera radiovictrix type strain (RQ-24).</title>
        <authorList>
            <person name="Ivanova N."/>
            <person name="Rohde C."/>
            <person name="Munk C."/>
            <person name="Nolan M."/>
            <person name="Lucas S."/>
            <person name="Del Rio T.G."/>
            <person name="Tice H."/>
            <person name="Deshpande S."/>
            <person name="Cheng J.F."/>
            <person name="Tapia R."/>
            <person name="Han C."/>
            <person name="Goodwin L."/>
            <person name="Pitluck S."/>
            <person name="Liolios K."/>
            <person name="Mavromatis K."/>
            <person name="Mikhailova N."/>
            <person name="Pati A."/>
            <person name="Chen A."/>
            <person name="Palaniappan K."/>
            <person name="Land M."/>
            <person name="Hauser L."/>
            <person name="Chang Y.J."/>
            <person name="Jeffries C.D."/>
            <person name="Brambilla E."/>
            <person name="Rohde M."/>
            <person name="Goker M."/>
            <person name="Tindall B.J."/>
            <person name="Woyke T."/>
            <person name="Bristow J."/>
            <person name="Eisen J.A."/>
            <person name="Markowitz V."/>
            <person name="Hugenholtz P."/>
            <person name="Kyrpides N.C."/>
            <person name="Klenk H.P."/>
            <person name="Lapidus A."/>
        </authorList>
    </citation>
    <scope>NUCLEOTIDE SEQUENCE [LARGE SCALE GENOMIC DNA]</scope>
    <source>
        <strain evidence="2">DSM 17093 / CIP 108686 / LMG 22925 / RQ-24</strain>
    </source>
</reference>
<evidence type="ECO:0000313" key="2">
    <source>
        <dbReference type="Proteomes" id="UP000000379"/>
    </source>
</evidence>
<sequence length="85" mass="9534">MEDVEATLRAYRSAAESLQVLSAAFRAEALQKRLEGADDAERREVLAALAQDTETLRGLLERARALHERLQLASDFDRVYVSDDV</sequence>
<name>D7CQU4_TRURR</name>
<dbReference type="AlphaFoldDB" id="D7CQU4"/>
<dbReference type="Proteomes" id="UP000000379">
    <property type="component" value="Chromosome"/>
</dbReference>
<dbReference type="KEGG" id="tra:Trad_1964"/>
<reference evidence="2" key="1">
    <citation type="submission" date="2010-05" db="EMBL/GenBank/DDBJ databases">
        <title>The complete genome of Truepera radiovictris DSM 17093.</title>
        <authorList>
            <consortium name="US DOE Joint Genome Institute (JGI-PGF)"/>
            <person name="Lucas S."/>
            <person name="Copeland A."/>
            <person name="Lapidus A."/>
            <person name="Glavina del Rio T."/>
            <person name="Dalin E."/>
            <person name="Tice H."/>
            <person name="Bruce D."/>
            <person name="Goodwin L."/>
            <person name="Pitluck S."/>
            <person name="Kyrpides N."/>
            <person name="Mavromatis K."/>
            <person name="Ovchinnikova G."/>
            <person name="Munk A.C."/>
            <person name="Detter J.C."/>
            <person name="Han C."/>
            <person name="Tapia R."/>
            <person name="Land M."/>
            <person name="Hauser L."/>
            <person name="Markowitz V."/>
            <person name="Cheng J.-F."/>
            <person name="Hugenholtz P."/>
            <person name="Woyke T."/>
            <person name="Wu D."/>
            <person name="Tindall B."/>
            <person name="Pomrenke H.G."/>
            <person name="Brambilla E."/>
            <person name="Klenk H.-P."/>
            <person name="Eisen J.A."/>
        </authorList>
    </citation>
    <scope>NUCLEOTIDE SEQUENCE [LARGE SCALE GENOMIC DNA]</scope>
    <source>
        <strain evidence="2">DSM 17093 / CIP 108686 / LMG 22925 / RQ-24</strain>
    </source>
</reference>
<organism evidence="1 2">
    <name type="scientific">Truepera radiovictrix (strain DSM 17093 / CIP 108686 / LMG 22925 / RQ-24)</name>
    <dbReference type="NCBI Taxonomy" id="649638"/>
    <lineage>
        <taxon>Bacteria</taxon>
        <taxon>Thermotogati</taxon>
        <taxon>Deinococcota</taxon>
        <taxon>Deinococci</taxon>
        <taxon>Trueperales</taxon>
        <taxon>Trueperaceae</taxon>
        <taxon>Truepera</taxon>
    </lineage>
</organism>
<proteinExistence type="predicted"/>
<keyword evidence="2" id="KW-1185">Reference proteome</keyword>
<protein>
    <submittedName>
        <fullName evidence="1">Uncharacterized protein</fullName>
    </submittedName>
</protein>
<accession>D7CQU4</accession>
<dbReference type="EMBL" id="CP002049">
    <property type="protein sequence ID" value="ADI15078.1"/>
    <property type="molecule type" value="Genomic_DNA"/>
</dbReference>
<gene>
    <name evidence="1" type="ordered locus">Trad_1964</name>
</gene>